<dbReference type="Pfam" id="PF13205">
    <property type="entry name" value="Big_5"/>
    <property type="match status" value="1"/>
</dbReference>
<organism evidence="4 5">
    <name type="scientific">Flavobacterium caeni</name>
    <dbReference type="NCBI Taxonomy" id="490189"/>
    <lineage>
        <taxon>Bacteria</taxon>
        <taxon>Pseudomonadati</taxon>
        <taxon>Bacteroidota</taxon>
        <taxon>Flavobacteriia</taxon>
        <taxon>Flavobacteriales</taxon>
        <taxon>Flavobacteriaceae</taxon>
        <taxon>Flavobacterium</taxon>
    </lineage>
</organism>
<dbReference type="RefSeq" id="WP_091141536.1">
    <property type="nucleotide sequence ID" value="NZ_FMVF01000005.1"/>
</dbReference>
<accession>A0A1G5FP86</accession>
<gene>
    <name evidence="4" type="ORF">SAMN02927903_01358</name>
</gene>
<evidence type="ECO:0000313" key="4">
    <source>
        <dbReference type="EMBL" id="SCY41043.1"/>
    </source>
</evidence>
<proteinExistence type="predicted"/>
<protein>
    <recommendedName>
        <fullName evidence="3">SbsA Ig-like domain-containing protein</fullName>
    </recommendedName>
</protein>
<dbReference type="AlphaFoldDB" id="A0A1G5FP86"/>
<evidence type="ECO:0000313" key="5">
    <source>
        <dbReference type="Proteomes" id="UP000199354"/>
    </source>
</evidence>
<feature type="signal peptide" evidence="2">
    <location>
        <begin position="1"/>
        <end position="21"/>
    </location>
</feature>
<keyword evidence="5" id="KW-1185">Reference proteome</keyword>
<dbReference type="Proteomes" id="UP000199354">
    <property type="component" value="Unassembled WGS sequence"/>
</dbReference>
<dbReference type="OrthoDB" id="1716829at2"/>
<evidence type="ECO:0000256" key="2">
    <source>
        <dbReference type="SAM" id="SignalP"/>
    </source>
</evidence>
<feature type="domain" description="SbsA Ig-like" evidence="3">
    <location>
        <begin position="58"/>
        <end position="161"/>
    </location>
</feature>
<keyword evidence="1 2" id="KW-0732">Signal</keyword>
<reference evidence="4 5" key="1">
    <citation type="submission" date="2016-10" db="EMBL/GenBank/DDBJ databases">
        <authorList>
            <person name="de Groot N.N."/>
        </authorList>
    </citation>
    <scope>NUCLEOTIDE SEQUENCE [LARGE SCALE GENOMIC DNA]</scope>
    <source>
        <strain evidence="4 5">CGMCC 1.7031</strain>
    </source>
</reference>
<dbReference type="EMBL" id="FMVF01000005">
    <property type="protein sequence ID" value="SCY41043.1"/>
    <property type="molecule type" value="Genomic_DNA"/>
</dbReference>
<feature type="chain" id="PRO_5011573983" description="SbsA Ig-like domain-containing protein" evidence="2">
    <location>
        <begin position="22"/>
        <end position="353"/>
    </location>
</feature>
<evidence type="ECO:0000259" key="3">
    <source>
        <dbReference type="Pfam" id="PF13205"/>
    </source>
</evidence>
<dbReference type="PROSITE" id="PS51257">
    <property type="entry name" value="PROKAR_LIPOPROTEIN"/>
    <property type="match status" value="1"/>
</dbReference>
<sequence length="353" mass="36918">MKNQLLLLASFALVFAGCSSDEETMPTPAAPEAATYKIINNGNGGVTTVSDEADAASLQIAQAIPSVSGRVYPSNMPIVFFLDDKILLSSITTESFIVKENNVAKGGTISVNEASNGFAIFTFTPKHAFKPNAAIDIILTTDLKDDGGNGFDQQVSYNYTTSALQPASFDTNGGFENGADGVNFIGDGNIMTSPQGCMAPFEGSNFGAISTGDHLISADDAIGGASSVMIVGPIAEPVSSITFNYNFLSAEFQEYVGSVYDDSFVVIVYGDDGAYTEMVNSVNLIGLDGNTQCTGFPGMADAGDEYYGATGWLNKTMSFPSVGANAHVIFIATDVTDQIFSTIVGVDDVSFGN</sequence>
<dbReference type="InterPro" id="IPR032812">
    <property type="entry name" value="SbsA_Ig"/>
</dbReference>
<name>A0A1G5FP86_9FLAO</name>
<evidence type="ECO:0000256" key="1">
    <source>
        <dbReference type="ARBA" id="ARBA00022729"/>
    </source>
</evidence>